<dbReference type="Proteomes" id="UP000069001">
    <property type="component" value="Unassembled WGS sequence"/>
</dbReference>
<dbReference type="InterPro" id="IPR051541">
    <property type="entry name" value="PTS_SugarTrans_NitroReg"/>
</dbReference>
<accession>A0A104AQ38</accession>
<dbReference type="Pfam" id="PF00359">
    <property type="entry name" value="PTS_EIIA_2"/>
    <property type="match status" value="1"/>
</dbReference>
<organism evidence="2 3">
    <name type="scientific">Burkholderia cepacia</name>
    <name type="common">Pseudomonas cepacia</name>
    <dbReference type="NCBI Taxonomy" id="292"/>
    <lineage>
        <taxon>Bacteria</taxon>
        <taxon>Pseudomonadati</taxon>
        <taxon>Pseudomonadota</taxon>
        <taxon>Betaproteobacteria</taxon>
        <taxon>Burkholderiales</taxon>
        <taxon>Burkholderiaceae</taxon>
        <taxon>Burkholderia</taxon>
        <taxon>Burkholderia cepacia complex</taxon>
    </lineage>
</organism>
<dbReference type="SUPFAM" id="SSF55804">
    <property type="entry name" value="Phoshotransferase/anion transport protein"/>
    <property type="match status" value="1"/>
</dbReference>
<dbReference type="GO" id="GO:0030295">
    <property type="term" value="F:protein kinase activator activity"/>
    <property type="evidence" value="ECO:0007669"/>
    <property type="project" value="TreeGrafter"/>
</dbReference>
<dbReference type="EMBL" id="LOYH01000092">
    <property type="protein sequence ID" value="KVK75208.1"/>
    <property type="molecule type" value="Genomic_DNA"/>
</dbReference>
<evidence type="ECO:0000259" key="1">
    <source>
        <dbReference type="PROSITE" id="PS51094"/>
    </source>
</evidence>
<dbReference type="CDD" id="cd00211">
    <property type="entry name" value="PTS_IIA_fru"/>
    <property type="match status" value="1"/>
</dbReference>
<gene>
    <name evidence="2" type="ORF">WS90_29270</name>
</gene>
<dbReference type="PROSITE" id="PS00372">
    <property type="entry name" value="PTS_EIIA_TYPE_2_HIS"/>
    <property type="match status" value="1"/>
</dbReference>
<dbReference type="AlphaFoldDB" id="A0A104AQ38"/>
<dbReference type="InterPro" id="IPR002178">
    <property type="entry name" value="PTS_EIIA_type-2_dom"/>
</dbReference>
<name>A0A104AQ38_BURCE</name>
<evidence type="ECO:0000313" key="2">
    <source>
        <dbReference type="EMBL" id="KVK75208.1"/>
    </source>
</evidence>
<proteinExistence type="predicted"/>
<dbReference type="InterPro" id="IPR016152">
    <property type="entry name" value="PTrfase/Anion_transptr"/>
</dbReference>
<protein>
    <submittedName>
        <fullName evidence="2">PTS fructose transporter subunit IIA</fullName>
    </submittedName>
</protein>
<dbReference type="PANTHER" id="PTHR47738">
    <property type="entry name" value="PTS SYSTEM FRUCTOSE-LIKE EIIA COMPONENT-RELATED"/>
    <property type="match status" value="1"/>
</dbReference>
<dbReference type="RefSeq" id="WP_059521769.1">
    <property type="nucleotide sequence ID" value="NZ_LOXZ01000006.1"/>
</dbReference>
<dbReference type="PROSITE" id="PS51094">
    <property type="entry name" value="PTS_EIIA_TYPE_2"/>
    <property type="match status" value="1"/>
</dbReference>
<feature type="domain" description="PTS EIIA type-2" evidence="1">
    <location>
        <begin position="29"/>
        <end position="172"/>
    </location>
</feature>
<dbReference type="Gene3D" id="3.40.930.10">
    <property type="entry name" value="Mannitol-specific EII, Chain A"/>
    <property type="match status" value="1"/>
</dbReference>
<reference evidence="2 3" key="1">
    <citation type="submission" date="2015-11" db="EMBL/GenBank/DDBJ databases">
        <title>Expanding the genomic diversity of Burkholderia species for the development of highly accurate diagnostics.</title>
        <authorList>
            <person name="Sahl J."/>
            <person name="Keim P."/>
            <person name="Wagner D."/>
        </authorList>
    </citation>
    <scope>NUCLEOTIDE SEQUENCE [LARGE SCALE GENOMIC DNA]</scope>
    <source>
        <strain evidence="2 3">MSMB1302</strain>
    </source>
</reference>
<dbReference type="PANTHER" id="PTHR47738:SF1">
    <property type="entry name" value="NITROGEN REGULATORY PROTEIN"/>
    <property type="match status" value="1"/>
</dbReference>
<sequence length="173" mass="19127">MQTQQAAIGGQPDLPYRRGGAPFAARLADACPPDNILLDVPVESAIQLFDLVARYIERGSGVSAERIRTELTKREQLGSTGLGQGVAIPHARVDGLRSAVALFVRAQYPFTFNAPDRKPVREFIVLVLPKEDDRAHLELLADAARCFSERPFRQASRDAPTPDEIHRLMQCTH</sequence>
<comment type="caution">
    <text evidence="2">The sequence shown here is derived from an EMBL/GenBank/DDBJ whole genome shotgun (WGS) entry which is preliminary data.</text>
</comment>
<evidence type="ECO:0000313" key="3">
    <source>
        <dbReference type="Proteomes" id="UP000069001"/>
    </source>
</evidence>